<evidence type="ECO:0000313" key="3">
    <source>
        <dbReference type="Proteomes" id="UP001212498"/>
    </source>
</evidence>
<dbReference type="EMBL" id="JAPNUD010000006">
    <property type="protein sequence ID" value="MDA0639683.1"/>
    <property type="molecule type" value="Genomic_DNA"/>
</dbReference>
<evidence type="ECO:0000259" key="1">
    <source>
        <dbReference type="Pfam" id="PF05368"/>
    </source>
</evidence>
<dbReference type="Gene3D" id="3.40.50.720">
    <property type="entry name" value="NAD(P)-binding Rossmann-like Domain"/>
    <property type="match status" value="1"/>
</dbReference>
<dbReference type="PANTHER" id="PTHR43162:SF1">
    <property type="entry name" value="PRESTALK A DIFFERENTIATION PROTEIN A"/>
    <property type="match status" value="1"/>
</dbReference>
<name>A0ABT4SQZ2_9ACTN</name>
<reference evidence="2 3" key="1">
    <citation type="submission" date="2022-11" db="EMBL/GenBank/DDBJ databases">
        <title>Nonomuraea corallina sp. nov., a new species of the genus Nonomuraea isolated from sea side sediment in Thai sea.</title>
        <authorList>
            <person name="Ngamcharungchit C."/>
            <person name="Matsumoto A."/>
            <person name="Suriyachadkun C."/>
            <person name="Panbangred W."/>
            <person name="Inahashi Y."/>
            <person name="Intra B."/>
        </authorList>
    </citation>
    <scope>NUCLEOTIDE SEQUENCE [LARGE SCALE GENOMIC DNA]</scope>
    <source>
        <strain evidence="2 3">DSM 43553</strain>
    </source>
</reference>
<dbReference type="RefSeq" id="WP_271275149.1">
    <property type="nucleotide sequence ID" value="NZ_BAABFD010000028.1"/>
</dbReference>
<proteinExistence type="predicted"/>
<dbReference type="PANTHER" id="PTHR43162">
    <property type="match status" value="1"/>
</dbReference>
<dbReference type="Proteomes" id="UP001212498">
    <property type="component" value="Unassembled WGS sequence"/>
</dbReference>
<accession>A0ABT4SQZ2</accession>
<protein>
    <submittedName>
        <fullName evidence="2">NAD(P)H-binding protein</fullName>
    </submittedName>
</protein>
<dbReference type="InterPro" id="IPR051604">
    <property type="entry name" value="Ergot_Alk_Oxidoreductase"/>
</dbReference>
<comment type="caution">
    <text evidence="2">The sequence shown here is derived from an EMBL/GenBank/DDBJ whole genome shotgun (WGS) entry which is preliminary data.</text>
</comment>
<dbReference type="SUPFAM" id="SSF51735">
    <property type="entry name" value="NAD(P)-binding Rossmann-fold domains"/>
    <property type="match status" value="1"/>
</dbReference>
<keyword evidence="3" id="KW-1185">Reference proteome</keyword>
<dbReference type="InterPro" id="IPR036291">
    <property type="entry name" value="NAD(P)-bd_dom_sf"/>
</dbReference>
<evidence type="ECO:0000313" key="2">
    <source>
        <dbReference type="EMBL" id="MDA0639683.1"/>
    </source>
</evidence>
<feature type="domain" description="NmrA-like" evidence="1">
    <location>
        <begin position="103"/>
        <end position="211"/>
    </location>
</feature>
<sequence length="271" mass="28873">MTILVTGGTGKTGRRIADRLEALGRPVRVGSRTGTPPFDWADRGTWKAALHGARAAYISYYPDVAVPGALDDVRAFTEHAVAAGVERLVLLSGRGEPLAEAAEQVVRESGVAWTIVRCAWFMQNFSEGYLLEPVRDGVIALPAGDVAEPFVDVDDIADVAVAALTEDGHAGRLYELTGPRVLTFADVAAELSKATGRDITYVPITTEEYAAGAAEHGVPEDEIEMLTMLFTETLDGRNAHVTDGMRAALGRPAGDFADFARDNAGAWVTSE</sequence>
<dbReference type="InterPro" id="IPR008030">
    <property type="entry name" value="NmrA-like"/>
</dbReference>
<organism evidence="2 3">
    <name type="scientific">Nonomuraea ferruginea</name>
    <dbReference type="NCBI Taxonomy" id="46174"/>
    <lineage>
        <taxon>Bacteria</taxon>
        <taxon>Bacillati</taxon>
        <taxon>Actinomycetota</taxon>
        <taxon>Actinomycetes</taxon>
        <taxon>Streptosporangiales</taxon>
        <taxon>Streptosporangiaceae</taxon>
        <taxon>Nonomuraea</taxon>
    </lineage>
</organism>
<dbReference type="Gene3D" id="3.90.25.10">
    <property type="entry name" value="UDP-galactose 4-epimerase, domain 1"/>
    <property type="match status" value="1"/>
</dbReference>
<gene>
    <name evidence="2" type="ORF">OUY24_03510</name>
</gene>
<dbReference type="Pfam" id="PF05368">
    <property type="entry name" value="NmrA"/>
    <property type="match status" value="1"/>
</dbReference>